<accession>A0AAW1T964</accession>
<dbReference type="AlphaFoldDB" id="A0AAW1T964"/>
<feature type="region of interest" description="Disordered" evidence="1">
    <location>
        <begin position="54"/>
        <end position="111"/>
    </location>
</feature>
<reference evidence="2 3" key="1">
    <citation type="journal article" date="2024" name="Nat. Commun.">
        <title>Phylogenomics reveals the evolutionary origins of lichenization in chlorophyte algae.</title>
        <authorList>
            <person name="Puginier C."/>
            <person name="Libourel C."/>
            <person name="Otte J."/>
            <person name="Skaloud P."/>
            <person name="Haon M."/>
            <person name="Grisel S."/>
            <person name="Petersen M."/>
            <person name="Berrin J.G."/>
            <person name="Delaux P.M."/>
            <person name="Dal Grande F."/>
            <person name="Keller J."/>
        </authorList>
    </citation>
    <scope>NUCLEOTIDE SEQUENCE [LARGE SCALE GENOMIC DNA]</scope>
    <source>
        <strain evidence="2 3">SAG 2523</strain>
    </source>
</reference>
<keyword evidence="3" id="KW-1185">Reference proteome</keyword>
<gene>
    <name evidence="2" type="ORF">WJX84_009607</name>
</gene>
<organism evidence="2 3">
    <name type="scientific">Apatococcus fuscideae</name>
    <dbReference type="NCBI Taxonomy" id="2026836"/>
    <lineage>
        <taxon>Eukaryota</taxon>
        <taxon>Viridiplantae</taxon>
        <taxon>Chlorophyta</taxon>
        <taxon>core chlorophytes</taxon>
        <taxon>Trebouxiophyceae</taxon>
        <taxon>Chlorellales</taxon>
        <taxon>Chlorellaceae</taxon>
        <taxon>Apatococcus</taxon>
    </lineage>
</organism>
<protein>
    <submittedName>
        <fullName evidence="2">Uncharacterized protein</fullName>
    </submittedName>
</protein>
<dbReference type="EMBL" id="JALJOV010000173">
    <property type="protein sequence ID" value="KAK9866291.1"/>
    <property type="molecule type" value="Genomic_DNA"/>
</dbReference>
<feature type="region of interest" description="Disordered" evidence="1">
    <location>
        <begin position="1"/>
        <end position="26"/>
    </location>
</feature>
<name>A0AAW1T964_9CHLO</name>
<feature type="compositionally biased region" description="Polar residues" evidence="1">
    <location>
        <begin position="10"/>
        <end position="20"/>
    </location>
</feature>
<evidence type="ECO:0000313" key="2">
    <source>
        <dbReference type="EMBL" id="KAK9866291.1"/>
    </source>
</evidence>
<comment type="caution">
    <text evidence="2">The sequence shown here is derived from an EMBL/GenBank/DDBJ whole genome shotgun (WGS) entry which is preliminary data.</text>
</comment>
<sequence>MPGVQERPQSRSQSNLQRLANTGGKHHVCDRTCDQRIFWGNHHTICRLSKIVTPNTPNSPACRPHGRKRCPADPNQENAGKRQNAAGEQCNMDVDEWSHGGSQAPESAWVR</sequence>
<proteinExistence type="predicted"/>
<dbReference type="Proteomes" id="UP001485043">
    <property type="component" value="Unassembled WGS sequence"/>
</dbReference>
<evidence type="ECO:0000256" key="1">
    <source>
        <dbReference type="SAM" id="MobiDB-lite"/>
    </source>
</evidence>
<evidence type="ECO:0000313" key="3">
    <source>
        <dbReference type="Proteomes" id="UP001485043"/>
    </source>
</evidence>